<organism evidence="1 2">
    <name type="scientific">Sulfitobacter guttiformis</name>
    <dbReference type="NCBI Taxonomy" id="74349"/>
    <lineage>
        <taxon>Bacteria</taxon>
        <taxon>Pseudomonadati</taxon>
        <taxon>Pseudomonadota</taxon>
        <taxon>Alphaproteobacteria</taxon>
        <taxon>Rhodobacterales</taxon>
        <taxon>Roseobacteraceae</taxon>
        <taxon>Sulfitobacter</taxon>
    </lineage>
</organism>
<comment type="caution">
    <text evidence="1">The sequence shown here is derived from an EMBL/GenBank/DDBJ whole genome shotgun (WGS) entry which is preliminary data.</text>
</comment>
<evidence type="ECO:0000313" key="1">
    <source>
        <dbReference type="EMBL" id="RKE93588.1"/>
    </source>
</evidence>
<dbReference type="EMBL" id="RAQK01000002">
    <property type="protein sequence ID" value="RKE93588.1"/>
    <property type="molecule type" value="Genomic_DNA"/>
</dbReference>
<proteinExistence type="predicted"/>
<dbReference type="STRING" id="1443111.Z949_1863"/>
<accession>A0A420DH90</accession>
<evidence type="ECO:0000313" key="2">
    <source>
        <dbReference type="Proteomes" id="UP000284407"/>
    </source>
</evidence>
<sequence>MKMLDLFLKPKAMISAALLAAAVGAFFTIQHLRSDLVDVRDDLRTATKAAETYKAAAERAVQDAEELIRSRDAAAAAYRTTLERIASAQGACLDTRIPLDLID</sequence>
<dbReference type="AlphaFoldDB" id="A0A420DH90"/>
<gene>
    <name evidence="1" type="ORF">C8N30_2665</name>
</gene>
<dbReference type="RefSeq" id="WP_025062363.1">
    <property type="nucleotide sequence ID" value="NZ_RAQK01000002.1"/>
</dbReference>
<name>A0A420DH90_9RHOB</name>
<dbReference type="Proteomes" id="UP000284407">
    <property type="component" value="Unassembled WGS sequence"/>
</dbReference>
<keyword evidence="2" id="KW-1185">Reference proteome</keyword>
<protein>
    <submittedName>
        <fullName evidence="1">Uncharacterized protein</fullName>
    </submittedName>
</protein>
<reference evidence="1 2" key="1">
    <citation type="submission" date="2018-09" db="EMBL/GenBank/DDBJ databases">
        <title>Genomic Encyclopedia of Archaeal and Bacterial Type Strains, Phase II (KMG-II): from individual species to whole genera.</title>
        <authorList>
            <person name="Goeker M."/>
        </authorList>
    </citation>
    <scope>NUCLEOTIDE SEQUENCE [LARGE SCALE GENOMIC DNA]</scope>
    <source>
        <strain evidence="1 2">DSM 11458</strain>
    </source>
</reference>